<dbReference type="SUPFAM" id="SSF51735">
    <property type="entry name" value="NAD(P)-binding Rossmann-fold domains"/>
    <property type="match status" value="1"/>
</dbReference>
<sequence>MTNAAPHPLAIHPALPRDMSPGIGCIGAGFIMADCHLVAYRQAGFNPVAIASRDLERAAAVAQRHAIPTAYRDYRELLADRDVQVVDVAVPPDVQLSVIQEIVRHADHIRGVLAQKPLGVNFAEAREIVRLCREAGVTLAVNQNMRYDQSVRAAKSLLDQGALGEPVLATIDMRAIPHWMPWQERQGWVTLRIMSIHHLDTFRYWFGTPDRVFASVRPDPRTKFAHRDGIALYILEYGSGLRASSWDDVWTGPAKEGAAADIGIWWRIEGTAGLARGTIGWPAYPQRQPSTLDYTTTSLGDQWIQPRWNEVWFPDAFVGPMAQLLCALEDHTEPAISGDDNLQTMALVEACYRSVEEHRAVSPAEFLER</sequence>
<organism evidence="5">
    <name type="scientific">Schlesneria paludicola</name>
    <dbReference type="NCBI Taxonomy" id="360056"/>
    <lineage>
        <taxon>Bacteria</taxon>
        <taxon>Pseudomonadati</taxon>
        <taxon>Planctomycetota</taxon>
        <taxon>Planctomycetia</taxon>
        <taxon>Planctomycetales</taxon>
        <taxon>Planctomycetaceae</taxon>
        <taxon>Schlesneria</taxon>
    </lineage>
</organism>
<accession>A0A7C2JXJ1</accession>
<dbReference type="InterPro" id="IPR004104">
    <property type="entry name" value="Gfo/Idh/MocA-like_OxRdtase_C"/>
</dbReference>
<dbReference type="Gene3D" id="3.30.360.10">
    <property type="entry name" value="Dihydrodipicolinate Reductase, domain 2"/>
    <property type="match status" value="1"/>
</dbReference>
<comment type="caution">
    <text evidence="5">The sequence shown here is derived from an EMBL/GenBank/DDBJ whole genome shotgun (WGS) entry which is preliminary data.</text>
</comment>
<comment type="similarity">
    <text evidence="1">Belongs to the Gfo/Idh/MocA family.</text>
</comment>
<dbReference type="PANTHER" id="PTHR43708">
    <property type="entry name" value="CONSERVED EXPRESSED OXIDOREDUCTASE (EUROFUNG)"/>
    <property type="match status" value="1"/>
</dbReference>
<dbReference type="InterPro" id="IPR036291">
    <property type="entry name" value="NAD(P)-bd_dom_sf"/>
</dbReference>
<dbReference type="Pfam" id="PF01408">
    <property type="entry name" value="GFO_IDH_MocA"/>
    <property type="match status" value="1"/>
</dbReference>
<dbReference type="GO" id="GO:0016491">
    <property type="term" value="F:oxidoreductase activity"/>
    <property type="evidence" value="ECO:0007669"/>
    <property type="project" value="UniProtKB-KW"/>
</dbReference>
<protein>
    <submittedName>
        <fullName evidence="5">Gfo/Idh/MocA family oxidoreductase</fullName>
    </submittedName>
</protein>
<dbReference type="GO" id="GO:0000166">
    <property type="term" value="F:nucleotide binding"/>
    <property type="evidence" value="ECO:0007669"/>
    <property type="project" value="InterPro"/>
</dbReference>
<feature type="domain" description="Gfo/Idh/MocA-like oxidoreductase C-terminal" evidence="4">
    <location>
        <begin position="155"/>
        <end position="361"/>
    </location>
</feature>
<keyword evidence="2" id="KW-0560">Oxidoreductase</keyword>
<gene>
    <name evidence="5" type="ORF">ENQ76_05685</name>
</gene>
<dbReference type="InterPro" id="IPR051317">
    <property type="entry name" value="Gfo/Idh/MocA_oxidoreduct"/>
</dbReference>
<reference evidence="5" key="1">
    <citation type="journal article" date="2020" name="mSystems">
        <title>Genome- and Community-Level Interaction Insights into Carbon Utilization and Element Cycling Functions of Hydrothermarchaeota in Hydrothermal Sediment.</title>
        <authorList>
            <person name="Zhou Z."/>
            <person name="Liu Y."/>
            <person name="Xu W."/>
            <person name="Pan J."/>
            <person name="Luo Z.H."/>
            <person name="Li M."/>
        </authorList>
    </citation>
    <scope>NUCLEOTIDE SEQUENCE [LARGE SCALE GENOMIC DNA]</scope>
    <source>
        <strain evidence="5">SpSt-339</strain>
    </source>
</reference>
<evidence type="ECO:0000313" key="5">
    <source>
        <dbReference type="EMBL" id="HEN14946.1"/>
    </source>
</evidence>
<evidence type="ECO:0000259" key="3">
    <source>
        <dbReference type="Pfam" id="PF01408"/>
    </source>
</evidence>
<proteinExistence type="inferred from homology"/>
<dbReference type="SUPFAM" id="SSF55347">
    <property type="entry name" value="Glyceraldehyde-3-phosphate dehydrogenase-like, C-terminal domain"/>
    <property type="match status" value="1"/>
</dbReference>
<evidence type="ECO:0000256" key="1">
    <source>
        <dbReference type="ARBA" id="ARBA00010928"/>
    </source>
</evidence>
<feature type="domain" description="Gfo/Idh/MocA-like oxidoreductase N-terminal" evidence="3">
    <location>
        <begin position="23"/>
        <end position="142"/>
    </location>
</feature>
<evidence type="ECO:0000256" key="2">
    <source>
        <dbReference type="ARBA" id="ARBA00023002"/>
    </source>
</evidence>
<dbReference type="Gene3D" id="3.40.50.720">
    <property type="entry name" value="NAD(P)-binding Rossmann-like Domain"/>
    <property type="match status" value="1"/>
</dbReference>
<dbReference type="Pfam" id="PF02894">
    <property type="entry name" value="GFO_IDH_MocA_C"/>
    <property type="match status" value="1"/>
</dbReference>
<dbReference type="AlphaFoldDB" id="A0A7C2JXJ1"/>
<dbReference type="PANTHER" id="PTHR43708:SF5">
    <property type="entry name" value="CONSERVED EXPRESSED OXIDOREDUCTASE (EUROFUNG)-RELATED"/>
    <property type="match status" value="1"/>
</dbReference>
<name>A0A7C2JXJ1_9PLAN</name>
<dbReference type="EMBL" id="DSOK01000169">
    <property type="protein sequence ID" value="HEN14946.1"/>
    <property type="molecule type" value="Genomic_DNA"/>
</dbReference>
<evidence type="ECO:0000259" key="4">
    <source>
        <dbReference type="Pfam" id="PF02894"/>
    </source>
</evidence>
<dbReference type="InterPro" id="IPR000683">
    <property type="entry name" value="Gfo/Idh/MocA-like_OxRdtase_N"/>
</dbReference>